<proteinExistence type="inferred from homology"/>
<evidence type="ECO:0000256" key="4">
    <source>
        <dbReference type="ARBA" id="ARBA00023212"/>
    </source>
</evidence>
<feature type="coiled-coil region" evidence="6">
    <location>
        <begin position="1019"/>
        <end position="1046"/>
    </location>
</feature>
<keyword evidence="3 5" id="KW-0067">ATP-binding</keyword>
<evidence type="ECO:0000259" key="8">
    <source>
        <dbReference type="PROSITE" id="PS50067"/>
    </source>
</evidence>
<feature type="coiled-coil region" evidence="6">
    <location>
        <begin position="443"/>
        <end position="498"/>
    </location>
</feature>
<evidence type="ECO:0000256" key="5">
    <source>
        <dbReference type="PROSITE-ProRule" id="PRU00283"/>
    </source>
</evidence>
<dbReference type="InterPro" id="IPR019821">
    <property type="entry name" value="Kinesin_motor_CS"/>
</dbReference>
<dbReference type="InterPro" id="IPR027417">
    <property type="entry name" value="P-loop_NTPase"/>
</dbReference>
<feature type="domain" description="Kinesin motor" evidence="8">
    <location>
        <begin position="7"/>
        <end position="338"/>
    </location>
</feature>
<evidence type="ECO:0000313" key="10">
    <source>
        <dbReference type="Proteomes" id="UP000549394"/>
    </source>
</evidence>
<dbReference type="PROSITE" id="PS00411">
    <property type="entry name" value="KINESIN_MOTOR_1"/>
    <property type="match status" value="1"/>
</dbReference>
<comment type="subcellular location">
    <subcellularLocation>
        <location evidence="1">Cytoplasm</location>
        <location evidence="1">Cytoskeleton</location>
    </subcellularLocation>
</comment>
<dbReference type="PANTHER" id="PTHR47969:SF25">
    <property type="entry name" value="KINESIN MOTOR DOMAIN-CONTAINING PROTEIN"/>
    <property type="match status" value="1"/>
</dbReference>
<feature type="binding site" evidence="5">
    <location>
        <begin position="85"/>
        <end position="92"/>
    </location>
    <ligand>
        <name>ATP</name>
        <dbReference type="ChEBI" id="CHEBI:30616"/>
    </ligand>
</feature>
<feature type="coiled-coil region" evidence="6">
    <location>
        <begin position="798"/>
        <end position="825"/>
    </location>
</feature>
<keyword evidence="2 5" id="KW-0547">Nucleotide-binding</keyword>
<dbReference type="InterPro" id="IPR036961">
    <property type="entry name" value="Kinesin_motor_dom_sf"/>
</dbReference>
<dbReference type="GO" id="GO:0005875">
    <property type="term" value="C:microtubule associated complex"/>
    <property type="evidence" value="ECO:0007669"/>
    <property type="project" value="TreeGrafter"/>
</dbReference>
<feature type="region of interest" description="Disordered" evidence="7">
    <location>
        <begin position="572"/>
        <end position="607"/>
    </location>
</feature>
<feature type="compositionally biased region" description="Acidic residues" evidence="7">
    <location>
        <begin position="572"/>
        <end position="587"/>
    </location>
</feature>
<dbReference type="SUPFAM" id="SSF52540">
    <property type="entry name" value="P-loop containing nucleoside triphosphate hydrolases"/>
    <property type="match status" value="1"/>
</dbReference>
<gene>
    <name evidence="9" type="ORF">DGYR_LOCUS12773</name>
</gene>
<dbReference type="PANTHER" id="PTHR47969">
    <property type="entry name" value="CHROMOSOME-ASSOCIATED KINESIN KIF4A-RELATED"/>
    <property type="match status" value="1"/>
</dbReference>
<dbReference type="GO" id="GO:0007052">
    <property type="term" value="P:mitotic spindle organization"/>
    <property type="evidence" value="ECO:0007669"/>
    <property type="project" value="TreeGrafter"/>
</dbReference>
<dbReference type="InterPro" id="IPR027640">
    <property type="entry name" value="Kinesin-like_fam"/>
</dbReference>
<dbReference type="Gene3D" id="3.40.850.10">
    <property type="entry name" value="Kinesin motor domain"/>
    <property type="match status" value="1"/>
</dbReference>
<dbReference type="GO" id="GO:0005524">
    <property type="term" value="F:ATP binding"/>
    <property type="evidence" value="ECO:0007669"/>
    <property type="project" value="UniProtKB-UniRule"/>
</dbReference>
<sequence>MSTQEVKVKVVVRARPLLPKEKLAGEQSCLKIDSPNRIVVGRKESYNFDRVFLPRATQQEVYDYTVKPLLIKCLEGYNVTVFSYGPTGSGKTYTIGGYSSTQGEDERGLIPRVAEDIFIKINEIKGRKISIKISYLEIYKEELRDLLDSSMVKDILIQEDDKGSTIIKNNKEVSCKSAAEMVNLLEEGERNRQIGATSLNEMSSRSHAIYIATLTQTWSNQILNDGDESRMEHTLESKFHFVDLAGSEGPRKMELSAEKMKESIFINSGLSRLSKVITALTDKNSSHVPYRDSKITRILKDSLGGKAQTVMICCINSSSKNMDESLKALNYAARAAKIKNKPVINKDARTVKIEEMESEIKLLKEKLFKQQTSFTEASSVDDQYVSKLERDVSNLRDICKKAYQAITTFSNDPSFDNSSIKLAQEWLESYEEVKCKDFDDPMVHDLKAEINRLEKIVRTDEKLFANKVSEFDELNERIKLLEVENMKLLKEKENISSQLHEQVLSKHPVDLVEFLDKNASQSQAFYRAQSVPAQRLAQAGGNRRVNTSPNLHTTRIFEGFCVRSQILLSRVEDEDDVRQPEFDEDDNNPQTPISSNFERHGRSRSTFKVTKPKNIRNVASKIPTAMKRGSGDNEAEKEINKIKMSYAERKRRINVSDKEVTTSTKLLKDIATAIDLKKDLIKFMKGAQEVSRSRRDFVEMKLEALVEERDQLIFDTKLYEKEFKELNLEEQASKQSSKKNDILDKIKGLTKKRQDFDDALKIAINRKNKMETLESTVLKMTSEQHNLKQHVQNEREIRRKIMDELMADEKRLKELEKKVGKTIEDPLARNGRVLEKMHWLDFCAREVVAQKKREDDLLAEIIDRDNMIAKRESLLTEKGELELKKMRHKAIDQVVLINVVLFLLNGLHIDDAISAIDSTLAYKDEMIENHKVKINKWKSNWSEKTLQSRLGDLNMEESKYLLRYYFERVIFLLQKLDWLHNNNEHMSIKIEELEEGKILKEGQLQALIIETEKKLTKIQKDYEIEISVLKRQMNSELEKAMKYEEKLKNVMGDLYYYKQLSRQYRKKYGEVKLTDSLGEEQKSVRVSKKNVRQLNDAEIKLRRSSANSIDDV</sequence>
<keyword evidence="4" id="KW-0963">Cytoplasm</keyword>
<comment type="similarity">
    <text evidence="5">Belongs to the TRAFAC class myosin-kinesin ATPase superfamily. Kinesin family.</text>
</comment>
<dbReference type="EMBL" id="CAJFCJ010000026">
    <property type="protein sequence ID" value="CAD5125396.1"/>
    <property type="molecule type" value="Genomic_DNA"/>
</dbReference>
<keyword evidence="10" id="KW-1185">Reference proteome</keyword>
<dbReference type="AlphaFoldDB" id="A0A7I8WB87"/>
<evidence type="ECO:0000256" key="2">
    <source>
        <dbReference type="ARBA" id="ARBA00022741"/>
    </source>
</evidence>
<dbReference type="OrthoDB" id="3176171at2759"/>
<organism evidence="9 10">
    <name type="scientific">Dimorphilus gyrociliatus</name>
    <dbReference type="NCBI Taxonomy" id="2664684"/>
    <lineage>
        <taxon>Eukaryota</taxon>
        <taxon>Metazoa</taxon>
        <taxon>Spiralia</taxon>
        <taxon>Lophotrochozoa</taxon>
        <taxon>Annelida</taxon>
        <taxon>Polychaeta</taxon>
        <taxon>Polychaeta incertae sedis</taxon>
        <taxon>Dinophilidae</taxon>
        <taxon>Dimorphilus</taxon>
    </lineage>
</organism>
<keyword evidence="4" id="KW-0206">Cytoskeleton</keyword>
<dbReference type="Proteomes" id="UP000549394">
    <property type="component" value="Unassembled WGS sequence"/>
</dbReference>
<protein>
    <submittedName>
        <fullName evidence="9">DgyrCDS13631</fullName>
    </submittedName>
</protein>
<evidence type="ECO:0000313" key="9">
    <source>
        <dbReference type="EMBL" id="CAD5125396.1"/>
    </source>
</evidence>
<keyword evidence="6" id="KW-0175">Coiled coil</keyword>
<feature type="coiled-coil region" evidence="6">
    <location>
        <begin position="346"/>
        <end position="373"/>
    </location>
</feature>
<dbReference type="GO" id="GO:0008017">
    <property type="term" value="F:microtubule binding"/>
    <property type="evidence" value="ECO:0007669"/>
    <property type="project" value="InterPro"/>
</dbReference>
<dbReference type="SMART" id="SM00129">
    <property type="entry name" value="KISc"/>
    <property type="match status" value="1"/>
</dbReference>
<dbReference type="Pfam" id="PF00225">
    <property type="entry name" value="Kinesin"/>
    <property type="match status" value="1"/>
</dbReference>
<dbReference type="GO" id="GO:0051231">
    <property type="term" value="P:spindle elongation"/>
    <property type="evidence" value="ECO:0007669"/>
    <property type="project" value="TreeGrafter"/>
</dbReference>
<evidence type="ECO:0000256" key="1">
    <source>
        <dbReference type="ARBA" id="ARBA00004245"/>
    </source>
</evidence>
<name>A0A7I8WB87_9ANNE</name>
<comment type="caution">
    <text evidence="9">The sequence shown here is derived from an EMBL/GenBank/DDBJ whole genome shotgun (WGS) entry which is preliminary data.</text>
</comment>
<evidence type="ECO:0000256" key="3">
    <source>
        <dbReference type="ARBA" id="ARBA00022840"/>
    </source>
</evidence>
<dbReference type="PRINTS" id="PR00380">
    <property type="entry name" value="KINESINHEAVY"/>
</dbReference>
<reference evidence="9 10" key="1">
    <citation type="submission" date="2020-08" db="EMBL/GenBank/DDBJ databases">
        <authorList>
            <person name="Hejnol A."/>
        </authorList>
    </citation>
    <scope>NUCLEOTIDE SEQUENCE [LARGE SCALE GENOMIC DNA]</scope>
</reference>
<evidence type="ECO:0000256" key="7">
    <source>
        <dbReference type="SAM" id="MobiDB-lite"/>
    </source>
</evidence>
<dbReference type="GO" id="GO:0007018">
    <property type="term" value="P:microtubule-based movement"/>
    <property type="evidence" value="ECO:0007669"/>
    <property type="project" value="InterPro"/>
</dbReference>
<dbReference type="GO" id="GO:0003777">
    <property type="term" value="F:microtubule motor activity"/>
    <property type="evidence" value="ECO:0007669"/>
    <property type="project" value="InterPro"/>
</dbReference>
<evidence type="ECO:0000256" key="6">
    <source>
        <dbReference type="SAM" id="Coils"/>
    </source>
</evidence>
<keyword evidence="5" id="KW-0505">Motor protein</keyword>
<dbReference type="PROSITE" id="PS50067">
    <property type="entry name" value="KINESIN_MOTOR_2"/>
    <property type="match status" value="1"/>
</dbReference>
<accession>A0A7I8WB87</accession>
<dbReference type="InterPro" id="IPR001752">
    <property type="entry name" value="Kinesin_motor_dom"/>
</dbReference>